<reference evidence="1 2" key="1">
    <citation type="submission" date="2014-09" db="EMBL/GenBank/DDBJ databases">
        <authorList>
            <person name="Ellenberger Sabrina"/>
        </authorList>
    </citation>
    <scope>NUCLEOTIDE SEQUENCE [LARGE SCALE GENOMIC DNA]</scope>
    <source>
        <strain evidence="1 2">CBS 412.66</strain>
    </source>
</reference>
<accession>A0A0B7NLJ4</accession>
<name>A0A0B7NLJ4_9FUNG</name>
<protein>
    <submittedName>
        <fullName evidence="1">Uncharacterized protein</fullName>
    </submittedName>
</protein>
<organism evidence="1 2">
    <name type="scientific">Parasitella parasitica</name>
    <dbReference type="NCBI Taxonomy" id="35722"/>
    <lineage>
        <taxon>Eukaryota</taxon>
        <taxon>Fungi</taxon>
        <taxon>Fungi incertae sedis</taxon>
        <taxon>Mucoromycota</taxon>
        <taxon>Mucoromycotina</taxon>
        <taxon>Mucoromycetes</taxon>
        <taxon>Mucorales</taxon>
        <taxon>Mucorineae</taxon>
        <taxon>Mucoraceae</taxon>
        <taxon>Parasitella</taxon>
    </lineage>
</organism>
<gene>
    <name evidence="1" type="primary">PARPA_10488.1 scaffold 40658</name>
</gene>
<evidence type="ECO:0000313" key="2">
    <source>
        <dbReference type="Proteomes" id="UP000054107"/>
    </source>
</evidence>
<keyword evidence="2" id="KW-1185">Reference proteome</keyword>
<dbReference type="EMBL" id="LN732935">
    <property type="protein sequence ID" value="CEP16238.1"/>
    <property type="molecule type" value="Genomic_DNA"/>
</dbReference>
<proteinExistence type="predicted"/>
<sequence length="196" mass="22462">MFLAELQWLSTHGMVVNTPDNLSIRLRAHCLVAGGDIPAVFDWSRCAYHSSEYGCRICYSKGAHPENKPQGLYFPDTDAAMRTREDYMEANSSLGYNGVSLFTQFSTFSGPQMFSLEELHLLCRGFSSQILQLLTVDLSTSNTKFYHKYEDGAFEVREYPFYIPKHVLKDFASKLKKPDTLFPLLLMEPFKILFKK</sequence>
<dbReference type="OrthoDB" id="2289822at2759"/>
<dbReference type="Proteomes" id="UP000054107">
    <property type="component" value="Unassembled WGS sequence"/>
</dbReference>
<evidence type="ECO:0000313" key="1">
    <source>
        <dbReference type="EMBL" id="CEP16238.1"/>
    </source>
</evidence>
<dbReference type="STRING" id="35722.A0A0B7NLJ4"/>
<dbReference type="AlphaFoldDB" id="A0A0B7NLJ4"/>